<protein>
    <submittedName>
        <fullName evidence="2">Serine aminopeptidase, S33</fullName>
    </submittedName>
</protein>
<organism evidence="2 3">
    <name type="scientific">Lentzea flaviverrucosa</name>
    <dbReference type="NCBI Taxonomy" id="200379"/>
    <lineage>
        <taxon>Bacteria</taxon>
        <taxon>Bacillati</taxon>
        <taxon>Actinomycetota</taxon>
        <taxon>Actinomycetes</taxon>
        <taxon>Pseudonocardiales</taxon>
        <taxon>Pseudonocardiaceae</taxon>
        <taxon>Lentzea</taxon>
    </lineage>
</organism>
<dbReference type="EMBL" id="FOFT01000001">
    <property type="protein sequence ID" value="SEP90740.1"/>
    <property type="molecule type" value="Genomic_DNA"/>
</dbReference>
<gene>
    <name evidence="2" type="ORF">SAMN05216195_101542</name>
</gene>
<reference evidence="3" key="1">
    <citation type="submission" date="2016-10" db="EMBL/GenBank/DDBJ databases">
        <authorList>
            <person name="Varghese N."/>
            <person name="Submissions S."/>
        </authorList>
    </citation>
    <scope>NUCLEOTIDE SEQUENCE [LARGE SCALE GENOMIC DNA]</scope>
    <source>
        <strain evidence="3">CGMCC 4.578</strain>
    </source>
</reference>
<dbReference type="InterPro" id="IPR029058">
    <property type="entry name" value="AB_hydrolase_fold"/>
</dbReference>
<keyword evidence="2" id="KW-0031">Aminopeptidase</keyword>
<accession>A0A1H9BP59</accession>
<keyword evidence="2" id="KW-0378">Hydrolase</keyword>
<keyword evidence="3" id="KW-1185">Reference proteome</keyword>
<sequence>MPVPTVDVVPRTTTVRGHDGLKLAATAVVPVGEPRCTALLLHGEGADRDQGGFYGRLASELAGHGVASLRVDLPGHGDSEGAQEELSLSGLLNVISAGLTHLRENVAPGPAALVATGLTGGVAAGYAARRGDEVENLVLYNPLIDYQEHFADANPAWSGGFLGAEAGRALLADGHLRVSDTFVVGRAMLNEVFWLQPRGVLPVITAPTLVVHRAGPSGAPVSSSRSAVEALTCPSRLVEIGPPVEAHWQAPAIRVTTEWLLRSR</sequence>
<dbReference type="GO" id="GO:0004177">
    <property type="term" value="F:aminopeptidase activity"/>
    <property type="evidence" value="ECO:0007669"/>
    <property type="project" value="UniProtKB-KW"/>
</dbReference>
<evidence type="ECO:0000259" key="1">
    <source>
        <dbReference type="Pfam" id="PF12146"/>
    </source>
</evidence>
<feature type="domain" description="Serine aminopeptidase S33" evidence="1">
    <location>
        <begin position="33"/>
        <end position="155"/>
    </location>
</feature>
<evidence type="ECO:0000313" key="3">
    <source>
        <dbReference type="Proteomes" id="UP000199028"/>
    </source>
</evidence>
<dbReference type="RefSeq" id="WP_170176207.1">
    <property type="nucleotide sequence ID" value="NZ_FOFT01000001.1"/>
</dbReference>
<evidence type="ECO:0000313" key="2">
    <source>
        <dbReference type="EMBL" id="SEP90740.1"/>
    </source>
</evidence>
<dbReference type="AlphaFoldDB" id="A0A1H9BP59"/>
<dbReference type="Pfam" id="PF12146">
    <property type="entry name" value="Hydrolase_4"/>
    <property type="match status" value="1"/>
</dbReference>
<dbReference type="InterPro" id="IPR022742">
    <property type="entry name" value="Hydrolase_4"/>
</dbReference>
<proteinExistence type="predicted"/>
<dbReference type="Gene3D" id="3.40.50.1820">
    <property type="entry name" value="alpha/beta hydrolase"/>
    <property type="match status" value="1"/>
</dbReference>
<dbReference type="Proteomes" id="UP000199028">
    <property type="component" value="Unassembled WGS sequence"/>
</dbReference>
<name>A0A1H9BP59_9PSEU</name>
<dbReference type="SUPFAM" id="SSF53474">
    <property type="entry name" value="alpha/beta-Hydrolases"/>
    <property type="match status" value="1"/>
</dbReference>
<keyword evidence="2" id="KW-0645">Protease</keyword>